<dbReference type="Proteomes" id="UP001597032">
    <property type="component" value="Unassembled WGS sequence"/>
</dbReference>
<name>A0ABW2ZAM9_9FLAO</name>
<dbReference type="PANTHER" id="PTHR44688">
    <property type="entry name" value="DNA-BINDING TRANSCRIPTIONAL ACTIVATOR DEVR_DOSR"/>
    <property type="match status" value="1"/>
</dbReference>
<accession>A0ABW2ZAM9</accession>
<dbReference type="InterPro" id="IPR000792">
    <property type="entry name" value="Tscrpt_reg_LuxR_C"/>
</dbReference>
<evidence type="ECO:0000313" key="5">
    <source>
        <dbReference type="EMBL" id="MFD0763011.1"/>
    </source>
</evidence>
<dbReference type="InterPro" id="IPR036388">
    <property type="entry name" value="WH-like_DNA-bd_sf"/>
</dbReference>
<evidence type="ECO:0000256" key="2">
    <source>
        <dbReference type="ARBA" id="ARBA00023125"/>
    </source>
</evidence>
<dbReference type="PROSITE" id="PS50043">
    <property type="entry name" value="HTH_LUXR_2"/>
    <property type="match status" value="1"/>
</dbReference>
<dbReference type="EMBL" id="JBHTIC010000020">
    <property type="protein sequence ID" value="MFD0763011.1"/>
    <property type="molecule type" value="Genomic_DNA"/>
</dbReference>
<evidence type="ECO:0000259" key="4">
    <source>
        <dbReference type="PROSITE" id="PS50043"/>
    </source>
</evidence>
<reference evidence="6" key="1">
    <citation type="journal article" date="2019" name="Int. J. Syst. Evol. Microbiol.">
        <title>The Global Catalogue of Microorganisms (GCM) 10K type strain sequencing project: providing services to taxonomists for standard genome sequencing and annotation.</title>
        <authorList>
            <consortium name="The Broad Institute Genomics Platform"/>
            <consortium name="The Broad Institute Genome Sequencing Center for Infectious Disease"/>
            <person name="Wu L."/>
            <person name="Ma J."/>
        </authorList>
    </citation>
    <scope>NUCLEOTIDE SEQUENCE [LARGE SCALE GENOMIC DNA]</scope>
    <source>
        <strain evidence="6">CCUG 60022</strain>
    </source>
</reference>
<dbReference type="SUPFAM" id="SSF46894">
    <property type="entry name" value="C-terminal effector domain of the bipartite response regulators"/>
    <property type="match status" value="1"/>
</dbReference>
<comment type="caution">
    <text evidence="5">The sequence shown here is derived from an EMBL/GenBank/DDBJ whole genome shotgun (WGS) entry which is preliminary data.</text>
</comment>
<dbReference type="PANTHER" id="PTHR44688:SF16">
    <property type="entry name" value="DNA-BINDING TRANSCRIPTIONAL ACTIVATOR DEVR_DOSR"/>
    <property type="match status" value="1"/>
</dbReference>
<gene>
    <name evidence="5" type="ORF">ACFQZW_13045</name>
</gene>
<organism evidence="5 6">
    <name type="scientific">Lutibacter aestuarii</name>
    <dbReference type="NCBI Taxonomy" id="861111"/>
    <lineage>
        <taxon>Bacteria</taxon>
        <taxon>Pseudomonadati</taxon>
        <taxon>Bacteroidota</taxon>
        <taxon>Flavobacteriia</taxon>
        <taxon>Flavobacteriales</taxon>
        <taxon>Flavobacteriaceae</taxon>
        <taxon>Lutibacter</taxon>
    </lineage>
</organism>
<feature type="domain" description="HTH luxR-type" evidence="4">
    <location>
        <begin position="1"/>
        <end position="62"/>
    </location>
</feature>
<dbReference type="CDD" id="cd06170">
    <property type="entry name" value="LuxR_C_like"/>
    <property type="match status" value="1"/>
</dbReference>
<evidence type="ECO:0000313" key="6">
    <source>
        <dbReference type="Proteomes" id="UP001597032"/>
    </source>
</evidence>
<protein>
    <submittedName>
        <fullName evidence="5">Helix-turn-helix transcriptional regulator</fullName>
    </submittedName>
</protein>
<evidence type="ECO:0000256" key="3">
    <source>
        <dbReference type="ARBA" id="ARBA00023163"/>
    </source>
</evidence>
<sequence>MKPLTKQENRIAHLIAQGCIEKEIADKLFISQLTVHTHSRNIRAKIGAKNIADITRMYILSLPKASDVLKAVLFLAIQLHMVLNVTDIDLRRPPRIRTRAKISRTIKTKK</sequence>
<dbReference type="SMART" id="SM00421">
    <property type="entry name" value="HTH_LUXR"/>
    <property type="match status" value="1"/>
</dbReference>
<proteinExistence type="predicted"/>
<dbReference type="Gene3D" id="1.10.10.10">
    <property type="entry name" value="Winged helix-like DNA-binding domain superfamily/Winged helix DNA-binding domain"/>
    <property type="match status" value="1"/>
</dbReference>
<evidence type="ECO:0000256" key="1">
    <source>
        <dbReference type="ARBA" id="ARBA00023015"/>
    </source>
</evidence>
<dbReference type="RefSeq" id="WP_386783583.1">
    <property type="nucleotide sequence ID" value="NZ_JBHTIC010000020.1"/>
</dbReference>
<dbReference type="InterPro" id="IPR016032">
    <property type="entry name" value="Sig_transdc_resp-reg_C-effctor"/>
</dbReference>
<keyword evidence="2" id="KW-0238">DNA-binding</keyword>
<keyword evidence="6" id="KW-1185">Reference proteome</keyword>
<dbReference type="Pfam" id="PF00196">
    <property type="entry name" value="GerE"/>
    <property type="match status" value="1"/>
</dbReference>
<dbReference type="PRINTS" id="PR00038">
    <property type="entry name" value="HTHLUXR"/>
</dbReference>
<keyword evidence="3" id="KW-0804">Transcription</keyword>
<keyword evidence="1" id="KW-0805">Transcription regulation</keyword>